<dbReference type="InterPro" id="IPR051127">
    <property type="entry name" value="Fungal_SecMet_Regulators"/>
</dbReference>
<proteinExistence type="predicted"/>
<keyword evidence="2" id="KW-0238">DNA-binding</keyword>
<dbReference type="InterPro" id="IPR036864">
    <property type="entry name" value="Zn2-C6_fun-type_DNA-bd_sf"/>
</dbReference>
<feature type="compositionally biased region" description="Basic and acidic residues" evidence="5">
    <location>
        <begin position="70"/>
        <end position="79"/>
    </location>
</feature>
<evidence type="ECO:0000256" key="2">
    <source>
        <dbReference type="ARBA" id="ARBA00023125"/>
    </source>
</evidence>
<reference evidence="7" key="1">
    <citation type="journal article" date="2023" name="Mol. Phylogenet. Evol.">
        <title>Genome-scale phylogeny and comparative genomics of the fungal order Sordariales.</title>
        <authorList>
            <person name="Hensen N."/>
            <person name="Bonometti L."/>
            <person name="Westerberg I."/>
            <person name="Brannstrom I.O."/>
            <person name="Guillou S."/>
            <person name="Cros-Aarteil S."/>
            <person name="Calhoun S."/>
            <person name="Haridas S."/>
            <person name="Kuo A."/>
            <person name="Mondo S."/>
            <person name="Pangilinan J."/>
            <person name="Riley R."/>
            <person name="LaButti K."/>
            <person name="Andreopoulos B."/>
            <person name="Lipzen A."/>
            <person name="Chen C."/>
            <person name="Yan M."/>
            <person name="Daum C."/>
            <person name="Ng V."/>
            <person name="Clum A."/>
            <person name="Steindorff A."/>
            <person name="Ohm R.A."/>
            <person name="Martin F."/>
            <person name="Silar P."/>
            <person name="Natvig D.O."/>
            <person name="Lalanne C."/>
            <person name="Gautier V."/>
            <person name="Ament-Velasquez S.L."/>
            <person name="Kruys A."/>
            <person name="Hutchinson M.I."/>
            <person name="Powell A.J."/>
            <person name="Barry K."/>
            <person name="Miller A.N."/>
            <person name="Grigoriev I.V."/>
            <person name="Debuchy R."/>
            <person name="Gladieux P."/>
            <person name="Hiltunen Thoren M."/>
            <person name="Johannesson H."/>
        </authorList>
    </citation>
    <scope>NUCLEOTIDE SEQUENCE</scope>
    <source>
        <strain evidence="7">PSN324</strain>
    </source>
</reference>
<evidence type="ECO:0000256" key="5">
    <source>
        <dbReference type="SAM" id="MobiDB-lite"/>
    </source>
</evidence>
<gene>
    <name evidence="7" type="ORF">QBC42DRAFT_33079</name>
</gene>
<sequence>MEKDQAKRSAAGQQKRRACDECRGRKLACSKELDGCARCKREGIKCIYSVQKQMGRPRKRAQIENASSENPKDEQEVQPRPEPQPQLPLPTTFVIPEFDPVMGMDLDLSFMDMSNTDINFLDLLDPSTDFPFAPECSTPVPNLATTTITTPAAGLSTPAATALEFSTASGFWPMGGQIENIDFDTNTYTAAPPDNNREETSSDDVSQFLTAELAGFSGRIACSSSSSPSNSDRVPSLSPPSSTPYSSAEHTSPESSSTSSPSSTTAASAIPQSCSCLASLYLALESLKDLPPKVPQAMRITRAASRVAHDCVLCPVCGDLNSPATTRPPLAMIQSMMMLGAILPSLSNAYMRILTMVDNETSAAVSARQKIKFTLNEYGGLWGVLRDQEPNACGAAERLEGAVLEPSLWRLTVRALLKVDVYGIDDKKSVACHDMRHFGLKDIIGMMEERSRNRHKLLDAMIASGELQREPGYVPMCEMGSRPTCMGIIDLAKRSMNELVIP</sequence>
<dbReference type="GO" id="GO:0000978">
    <property type="term" value="F:RNA polymerase II cis-regulatory region sequence-specific DNA binding"/>
    <property type="evidence" value="ECO:0007669"/>
    <property type="project" value="TreeGrafter"/>
</dbReference>
<name>A0AAV9HYV0_9PEZI</name>
<dbReference type="GO" id="GO:0008270">
    <property type="term" value="F:zinc ion binding"/>
    <property type="evidence" value="ECO:0007669"/>
    <property type="project" value="InterPro"/>
</dbReference>
<evidence type="ECO:0000256" key="4">
    <source>
        <dbReference type="ARBA" id="ARBA00023242"/>
    </source>
</evidence>
<feature type="compositionally biased region" description="Low complexity" evidence="5">
    <location>
        <begin position="243"/>
        <end position="264"/>
    </location>
</feature>
<evidence type="ECO:0000256" key="1">
    <source>
        <dbReference type="ARBA" id="ARBA00023015"/>
    </source>
</evidence>
<keyword evidence="1" id="KW-0805">Transcription regulation</keyword>
<keyword evidence="8" id="KW-1185">Reference proteome</keyword>
<dbReference type="PANTHER" id="PTHR47424:SF3">
    <property type="entry name" value="REGULATORY PROTEIN GAL4"/>
    <property type="match status" value="1"/>
</dbReference>
<dbReference type="GO" id="GO:0005634">
    <property type="term" value="C:nucleus"/>
    <property type="evidence" value="ECO:0007669"/>
    <property type="project" value="TreeGrafter"/>
</dbReference>
<feature type="compositionally biased region" description="Low complexity" evidence="5">
    <location>
        <begin position="224"/>
        <end position="236"/>
    </location>
</feature>
<dbReference type="PANTHER" id="PTHR47424">
    <property type="entry name" value="REGULATORY PROTEIN GAL4"/>
    <property type="match status" value="1"/>
</dbReference>
<feature type="region of interest" description="Disordered" evidence="5">
    <location>
        <begin position="224"/>
        <end position="264"/>
    </location>
</feature>
<keyword evidence="4" id="KW-0539">Nucleus</keyword>
<dbReference type="Proteomes" id="UP001321749">
    <property type="component" value="Unassembled WGS sequence"/>
</dbReference>
<dbReference type="PROSITE" id="PS50048">
    <property type="entry name" value="ZN2_CY6_FUNGAL_2"/>
    <property type="match status" value="1"/>
</dbReference>
<dbReference type="GO" id="GO:0000435">
    <property type="term" value="P:positive regulation of transcription from RNA polymerase II promoter by galactose"/>
    <property type="evidence" value="ECO:0007669"/>
    <property type="project" value="TreeGrafter"/>
</dbReference>
<accession>A0AAV9HYV0</accession>
<reference evidence="7" key="2">
    <citation type="submission" date="2023-06" db="EMBL/GenBank/DDBJ databases">
        <authorList>
            <consortium name="Lawrence Berkeley National Laboratory"/>
            <person name="Mondo S.J."/>
            <person name="Hensen N."/>
            <person name="Bonometti L."/>
            <person name="Westerberg I."/>
            <person name="Brannstrom I.O."/>
            <person name="Guillou S."/>
            <person name="Cros-Aarteil S."/>
            <person name="Calhoun S."/>
            <person name="Haridas S."/>
            <person name="Kuo A."/>
            <person name="Pangilinan J."/>
            <person name="Riley R."/>
            <person name="Labutti K."/>
            <person name="Andreopoulos B."/>
            <person name="Lipzen A."/>
            <person name="Chen C."/>
            <person name="Yanf M."/>
            <person name="Daum C."/>
            <person name="Ng V."/>
            <person name="Clum A."/>
            <person name="Steindorff A."/>
            <person name="Ohm R."/>
            <person name="Martin F."/>
            <person name="Silar P."/>
            <person name="Natvig D."/>
            <person name="Lalanne C."/>
            <person name="Gautier V."/>
            <person name="Ament-Velasquez S.L."/>
            <person name="Kruys A."/>
            <person name="Hutchinson M.I."/>
            <person name="Powell A.J."/>
            <person name="Barry K."/>
            <person name="Miller A.N."/>
            <person name="Grigoriev I.V."/>
            <person name="Debuchy R."/>
            <person name="Gladieux P."/>
            <person name="Thoren M.H."/>
            <person name="Johannesson H."/>
        </authorList>
    </citation>
    <scope>NUCLEOTIDE SEQUENCE</scope>
    <source>
        <strain evidence="7">PSN324</strain>
    </source>
</reference>
<dbReference type="InterPro" id="IPR001138">
    <property type="entry name" value="Zn2Cys6_DnaBD"/>
</dbReference>
<dbReference type="EMBL" id="MU864944">
    <property type="protein sequence ID" value="KAK4464896.1"/>
    <property type="molecule type" value="Genomic_DNA"/>
</dbReference>
<dbReference type="Pfam" id="PF00172">
    <property type="entry name" value="Zn_clus"/>
    <property type="match status" value="1"/>
</dbReference>
<dbReference type="SUPFAM" id="SSF57701">
    <property type="entry name" value="Zn2/Cys6 DNA-binding domain"/>
    <property type="match status" value="1"/>
</dbReference>
<evidence type="ECO:0000259" key="6">
    <source>
        <dbReference type="PROSITE" id="PS50048"/>
    </source>
</evidence>
<keyword evidence="3" id="KW-0804">Transcription</keyword>
<organism evidence="7 8">
    <name type="scientific">Cladorrhinum samala</name>
    <dbReference type="NCBI Taxonomy" id="585594"/>
    <lineage>
        <taxon>Eukaryota</taxon>
        <taxon>Fungi</taxon>
        <taxon>Dikarya</taxon>
        <taxon>Ascomycota</taxon>
        <taxon>Pezizomycotina</taxon>
        <taxon>Sordariomycetes</taxon>
        <taxon>Sordariomycetidae</taxon>
        <taxon>Sordariales</taxon>
        <taxon>Podosporaceae</taxon>
        <taxon>Cladorrhinum</taxon>
    </lineage>
</organism>
<evidence type="ECO:0000313" key="8">
    <source>
        <dbReference type="Proteomes" id="UP001321749"/>
    </source>
</evidence>
<dbReference type="Gene3D" id="4.10.240.10">
    <property type="entry name" value="Zn(2)-C6 fungal-type DNA-binding domain"/>
    <property type="match status" value="1"/>
</dbReference>
<evidence type="ECO:0000313" key="7">
    <source>
        <dbReference type="EMBL" id="KAK4464896.1"/>
    </source>
</evidence>
<feature type="domain" description="Zn(2)-C6 fungal-type" evidence="6">
    <location>
        <begin position="18"/>
        <end position="48"/>
    </location>
</feature>
<protein>
    <recommendedName>
        <fullName evidence="6">Zn(2)-C6 fungal-type domain-containing protein</fullName>
    </recommendedName>
</protein>
<dbReference type="SMART" id="SM00066">
    <property type="entry name" value="GAL4"/>
    <property type="match status" value="1"/>
</dbReference>
<feature type="region of interest" description="Disordered" evidence="5">
    <location>
        <begin position="185"/>
        <end position="204"/>
    </location>
</feature>
<comment type="caution">
    <text evidence="7">The sequence shown here is derived from an EMBL/GenBank/DDBJ whole genome shotgun (WGS) entry which is preliminary data.</text>
</comment>
<dbReference type="GO" id="GO:0000981">
    <property type="term" value="F:DNA-binding transcription factor activity, RNA polymerase II-specific"/>
    <property type="evidence" value="ECO:0007669"/>
    <property type="project" value="InterPro"/>
</dbReference>
<evidence type="ECO:0000256" key="3">
    <source>
        <dbReference type="ARBA" id="ARBA00023163"/>
    </source>
</evidence>
<dbReference type="PROSITE" id="PS00463">
    <property type="entry name" value="ZN2_CY6_FUNGAL_1"/>
    <property type="match status" value="1"/>
</dbReference>
<dbReference type="AlphaFoldDB" id="A0AAV9HYV0"/>
<dbReference type="CDD" id="cd00067">
    <property type="entry name" value="GAL4"/>
    <property type="match status" value="1"/>
</dbReference>
<feature type="region of interest" description="Disordered" evidence="5">
    <location>
        <begin position="52"/>
        <end position="89"/>
    </location>
</feature>